<dbReference type="OrthoDB" id="2384193at2759"/>
<feature type="compositionally biased region" description="Polar residues" evidence="1">
    <location>
        <begin position="313"/>
        <end position="325"/>
    </location>
</feature>
<feature type="transmembrane region" description="Helical" evidence="2">
    <location>
        <begin position="119"/>
        <end position="138"/>
    </location>
</feature>
<dbReference type="InParanoid" id="A0A168RU29"/>
<evidence type="ECO:0000256" key="2">
    <source>
        <dbReference type="SAM" id="Phobius"/>
    </source>
</evidence>
<accession>A0A168RU29</accession>
<dbReference type="AlphaFoldDB" id="A0A168RU29"/>
<protein>
    <submittedName>
        <fullName evidence="3">Uncharacterized protein</fullName>
    </submittedName>
</protein>
<feature type="transmembrane region" description="Helical" evidence="2">
    <location>
        <begin position="84"/>
        <end position="107"/>
    </location>
</feature>
<evidence type="ECO:0000313" key="4">
    <source>
        <dbReference type="Proteomes" id="UP000078561"/>
    </source>
</evidence>
<feature type="compositionally biased region" description="Polar residues" evidence="1">
    <location>
        <begin position="231"/>
        <end position="252"/>
    </location>
</feature>
<dbReference type="STRING" id="4829.A0A168RU29"/>
<sequence>MVDLCLDVTGSYIKYSEGFAATPDGAIVSKPFPYWSANNRELSTRMDYVQCVAFSLETGLFFLVQCFWNYLSNTLAKKNFMSSFEFNFFIIWALSSMALFPVLQWYYRNDPLYREIVPQMAYSSETLITAFLGIRNNIRFNRLIRTVKKNNVSAGIVNKLNYFRECNNMICVVLFFYGGSFFILCVDGLTSQTIAKSKLASDIVISNANVCVAFYYLLFISTFHPRRQFNTNNQNTSSKPISNEGYPSQSGQDVEMDQKRFSQRVTHFVDMHQQQRQASIDNQIKQQQLQQQQHTGNSNSQSKIFIRPMSPVSVDQQHHYQTGSGYSDPYNPPPSHQPAYHQQLASSPSTAYSAREIAIRDPYCTEPVTFSVIDPQGGLNSPGAASDIPLHSGAHYPYHTSADASHSDYSINLNSHYVDDSRYRQ</sequence>
<name>A0A168RU29_ABSGL</name>
<feature type="transmembrane region" description="Helical" evidence="2">
    <location>
        <begin position="169"/>
        <end position="191"/>
    </location>
</feature>
<keyword evidence="2" id="KW-0472">Membrane</keyword>
<evidence type="ECO:0000313" key="3">
    <source>
        <dbReference type="EMBL" id="SAM07395.1"/>
    </source>
</evidence>
<feature type="transmembrane region" description="Helical" evidence="2">
    <location>
        <begin position="203"/>
        <end position="223"/>
    </location>
</feature>
<feature type="region of interest" description="Disordered" evidence="1">
    <location>
        <begin position="231"/>
        <end position="257"/>
    </location>
</feature>
<feature type="compositionally biased region" description="Polar residues" evidence="1">
    <location>
        <begin position="294"/>
        <end position="303"/>
    </location>
</feature>
<feature type="compositionally biased region" description="Polar residues" evidence="1">
    <location>
        <begin position="272"/>
        <end position="282"/>
    </location>
</feature>
<dbReference type="EMBL" id="LT554740">
    <property type="protein sequence ID" value="SAM07395.1"/>
    <property type="molecule type" value="Genomic_DNA"/>
</dbReference>
<feature type="transmembrane region" description="Helical" evidence="2">
    <location>
        <begin position="52"/>
        <end position="72"/>
    </location>
</feature>
<keyword evidence="4" id="KW-1185">Reference proteome</keyword>
<evidence type="ECO:0000256" key="1">
    <source>
        <dbReference type="SAM" id="MobiDB-lite"/>
    </source>
</evidence>
<gene>
    <name evidence="3" type="primary">ABSGL_13036.1 scaffold 13554</name>
</gene>
<dbReference type="Proteomes" id="UP000078561">
    <property type="component" value="Unassembled WGS sequence"/>
</dbReference>
<feature type="compositionally biased region" description="Low complexity" evidence="1">
    <location>
        <begin position="283"/>
        <end position="293"/>
    </location>
</feature>
<reference evidence="3" key="1">
    <citation type="submission" date="2016-04" db="EMBL/GenBank/DDBJ databases">
        <authorList>
            <person name="Evans L.H."/>
            <person name="Alamgir A."/>
            <person name="Owens N."/>
            <person name="Weber N.D."/>
            <person name="Virtaneva K."/>
            <person name="Barbian K."/>
            <person name="Babar A."/>
            <person name="Rosenke K."/>
        </authorList>
    </citation>
    <scope>NUCLEOTIDE SEQUENCE [LARGE SCALE GENOMIC DNA]</scope>
    <source>
        <strain evidence="3">CBS 101.48</strain>
    </source>
</reference>
<feature type="region of interest" description="Disordered" evidence="1">
    <location>
        <begin position="272"/>
        <end position="341"/>
    </location>
</feature>
<keyword evidence="2" id="KW-0812">Transmembrane</keyword>
<proteinExistence type="predicted"/>
<keyword evidence="2" id="KW-1133">Transmembrane helix</keyword>
<dbReference type="OMA" id="YVECVTF"/>
<organism evidence="3">
    <name type="scientific">Absidia glauca</name>
    <name type="common">Pin mould</name>
    <dbReference type="NCBI Taxonomy" id="4829"/>
    <lineage>
        <taxon>Eukaryota</taxon>
        <taxon>Fungi</taxon>
        <taxon>Fungi incertae sedis</taxon>
        <taxon>Mucoromycota</taxon>
        <taxon>Mucoromycotina</taxon>
        <taxon>Mucoromycetes</taxon>
        <taxon>Mucorales</taxon>
        <taxon>Cunninghamellaceae</taxon>
        <taxon>Absidia</taxon>
    </lineage>
</organism>